<comment type="caution">
    <text evidence="1">The sequence shown here is derived from an EMBL/GenBank/DDBJ whole genome shotgun (WGS) entry which is preliminary data.</text>
</comment>
<dbReference type="AlphaFoldDB" id="A0A561D5D6"/>
<proteinExistence type="predicted"/>
<dbReference type="EMBL" id="VIVN01000009">
    <property type="protein sequence ID" value="TWD98666.1"/>
    <property type="molecule type" value="Genomic_DNA"/>
</dbReference>
<sequence>MVFIWLLLAIGLVGVIGFFIAKKSKVKQEELQNVDTTEALPKFRFDD</sequence>
<name>A0A561D5D6_9BACI</name>
<gene>
    <name evidence="1" type="ORF">FB550_109176</name>
</gene>
<organism evidence="1 2">
    <name type="scientific">Neobacillus bataviensis</name>
    <dbReference type="NCBI Taxonomy" id="220685"/>
    <lineage>
        <taxon>Bacteria</taxon>
        <taxon>Bacillati</taxon>
        <taxon>Bacillota</taxon>
        <taxon>Bacilli</taxon>
        <taxon>Bacillales</taxon>
        <taxon>Bacillaceae</taxon>
        <taxon>Neobacillus</taxon>
    </lineage>
</organism>
<keyword evidence="2" id="KW-1185">Reference proteome</keyword>
<evidence type="ECO:0000313" key="2">
    <source>
        <dbReference type="Proteomes" id="UP000319671"/>
    </source>
</evidence>
<reference evidence="1 2" key="1">
    <citation type="submission" date="2019-06" db="EMBL/GenBank/DDBJ databases">
        <title>Sorghum-associated microbial communities from plants grown in Nebraska, USA.</title>
        <authorList>
            <person name="Schachtman D."/>
        </authorList>
    </citation>
    <scope>NUCLEOTIDE SEQUENCE [LARGE SCALE GENOMIC DNA]</scope>
    <source>
        <strain evidence="1 2">2482</strain>
    </source>
</reference>
<evidence type="ECO:0000313" key="1">
    <source>
        <dbReference type="EMBL" id="TWD98666.1"/>
    </source>
</evidence>
<dbReference type="Proteomes" id="UP000319671">
    <property type="component" value="Unassembled WGS sequence"/>
</dbReference>
<protein>
    <submittedName>
        <fullName evidence="1">Uncharacterized protein</fullName>
    </submittedName>
</protein>
<dbReference type="RefSeq" id="WP_186446534.1">
    <property type="nucleotide sequence ID" value="NZ_VIVN01000009.1"/>
</dbReference>
<accession>A0A561D5D6</accession>